<evidence type="ECO:0000313" key="3">
    <source>
        <dbReference type="Proteomes" id="UP000325122"/>
    </source>
</evidence>
<protein>
    <submittedName>
        <fullName evidence="2">Uncharacterized protein</fullName>
    </submittedName>
</protein>
<dbReference type="RefSeq" id="WP_150023917.1">
    <property type="nucleotide sequence ID" value="NZ_VWOJ01000004.1"/>
</dbReference>
<gene>
    <name evidence="2" type="ORF">F1654_12660</name>
</gene>
<keyword evidence="3" id="KW-1185">Reference proteome</keyword>
<organism evidence="2 3">
    <name type="scientific">Alkalicaulis satelles</name>
    <dbReference type="NCBI Taxonomy" id="2609175"/>
    <lineage>
        <taxon>Bacteria</taxon>
        <taxon>Pseudomonadati</taxon>
        <taxon>Pseudomonadota</taxon>
        <taxon>Alphaproteobacteria</taxon>
        <taxon>Maricaulales</taxon>
        <taxon>Maricaulaceae</taxon>
        <taxon>Alkalicaulis</taxon>
    </lineage>
</organism>
<feature type="transmembrane region" description="Helical" evidence="1">
    <location>
        <begin position="77"/>
        <end position="97"/>
    </location>
</feature>
<dbReference type="EMBL" id="VWOJ01000004">
    <property type="protein sequence ID" value="KAA5801730.1"/>
    <property type="molecule type" value="Genomic_DNA"/>
</dbReference>
<dbReference type="Proteomes" id="UP000325122">
    <property type="component" value="Unassembled WGS sequence"/>
</dbReference>
<feature type="transmembrane region" description="Helical" evidence="1">
    <location>
        <begin position="46"/>
        <end position="65"/>
    </location>
</feature>
<evidence type="ECO:0000313" key="2">
    <source>
        <dbReference type="EMBL" id="KAA5801730.1"/>
    </source>
</evidence>
<keyword evidence="1" id="KW-0812">Transmembrane</keyword>
<name>A0A5M6ZC40_9PROT</name>
<sequence>MTRALLILAALALTVAIAIFDGWTPLGFSHGLLYVFPVMILRHEPAAAQFAMAALTAGLITAGYYLSPAGFIDDYVILNRCLSVFVILALVALQTRIRAASGAISNRTGPGG</sequence>
<proteinExistence type="predicted"/>
<keyword evidence="1" id="KW-0472">Membrane</keyword>
<comment type="caution">
    <text evidence="2">The sequence shown here is derived from an EMBL/GenBank/DDBJ whole genome shotgun (WGS) entry which is preliminary data.</text>
</comment>
<keyword evidence="1" id="KW-1133">Transmembrane helix</keyword>
<dbReference type="AlphaFoldDB" id="A0A5M6ZC40"/>
<accession>A0A5M6ZC40</accession>
<reference evidence="2 3" key="1">
    <citation type="submission" date="2019-09" db="EMBL/GenBank/DDBJ databases">
        <authorList>
            <person name="Kevbrin V."/>
            <person name="Grouzdev D.S."/>
        </authorList>
    </citation>
    <scope>NUCLEOTIDE SEQUENCE [LARGE SCALE GENOMIC DNA]</scope>
    <source>
        <strain evidence="2 3">G-192</strain>
    </source>
</reference>
<evidence type="ECO:0000256" key="1">
    <source>
        <dbReference type="SAM" id="Phobius"/>
    </source>
</evidence>